<dbReference type="AlphaFoldDB" id="A0AAV7VEJ6"/>
<gene>
    <name evidence="2" type="ORF">NDU88_003859</name>
</gene>
<dbReference type="EMBL" id="JANPWB010000003">
    <property type="protein sequence ID" value="KAJ1200030.1"/>
    <property type="molecule type" value="Genomic_DNA"/>
</dbReference>
<evidence type="ECO:0000313" key="2">
    <source>
        <dbReference type="EMBL" id="KAJ1200030.1"/>
    </source>
</evidence>
<keyword evidence="3" id="KW-1185">Reference proteome</keyword>
<feature type="region of interest" description="Disordered" evidence="1">
    <location>
        <begin position="1"/>
        <end position="74"/>
    </location>
</feature>
<evidence type="ECO:0000313" key="3">
    <source>
        <dbReference type="Proteomes" id="UP001066276"/>
    </source>
</evidence>
<dbReference type="Proteomes" id="UP001066276">
    <property type="component" value="Chromosome 2_1"/>
</dbReference>
<sequence length="74" mass="7633">MAPSSPRGSPRSRRAPASLSEPPSLLQNPTSGGDGASGLLERAHLLRPGSQTPNRPHNHVKQLGGPGSGSHPDR</sequence>
<evidence type="ECO:0000256" key="1">
    <source>
        <dbReference type="SAM" id="MobiDB-lite"/>
    </source>
</evidence>
<feature type="compositionally biased region" description="Low complexity" evidence="1">
    <location>
        <begin position="1"/>
        <end position="26"/>
    </location>
</feature>
<accession>A0AAV7VEJ6</accession>
<proteinExistence type="predicted"/>
<reference evidence="2" key="1">
    <citation type="journal article" date="2022" name="bioRxiv">
        <title>Sequencing and chromosome-scale assembly of the giantPleurodeles waltlgenome.</title>
        <authorList>
            <person name="Brown T."/>
            <person name="Elewa A."/>
            <person name="Iarovenko S."/>
            <person name="Subramanian E."/>
            <person name="Araus A.J."/>
            <person name="Petzold A."/>
            <person name="Susuki M."/>
            <person name="Suzuki K.-i.T."/>
            <person name="Hayashi T."/>
            <person name="Toyoda A."/>
            <person name="Oliveira C."/>
            <person name="Osipova E."/>
            <person name="Leigh N.D."/>
            <person name="Simon A."/>
            <person name="Yun M.H."/>
        </authorList>
    </citation>
    <scope>NUCLEOTIDE SEQUENCE</scope>
    <source>
        <strain evidence="2">20211129_DDA</strain>
        <tissue evidence="2">Liver</tissue>
    </source>
</reference>
<comment type="caution">
    <text evidence="2">The sequence shown here is derived from an EMBL/GenBank/DDBJ whole genome shotgun (WGS) entry which is preliminary data.</text>
</comment>
<name>A0AAV7VEJ6_PLEWA</name>
<protein>
    <submittedName>
        <fullName evidence="2">Uncharacterized protein</fullName>
    </submittedName>
</protein>
<organism evidence="2 3">
    <name type="scientific">Pleurodeles waltl</name>
    <name type="common">Iberian ribbed newt</name>
    <dbReference type="NCBI Taxonomy" id="8319"/>
    <lineage>
        <taxon>Eukaryota</taxon>
        <taxon>Metazoa</taxon>
        <taxon>Chordata</taxon>
        <taxon>Craniata</taxon>
        <taxon>Vertebrata</taxon>
        <taxon>Euteleostomi</taxon>
        <taxon>Amphibia</taxon>
        <taxon>Batrachia</taxon>
        <taxon>Caudata</taxon>
        <taxon>Salamandroidea</taxon>
        <taxon>Salamandridae</taxon>
        <taxon>Pleurodelinae</taxon>
        <taxon>Pleurodeles</taxon>
    </lineage>
</organism>